<evidence type="ECO:0000256" key="15">
    <source>
        <dbReference type="SAM" id="MobiDB-lite"/>
    </source>
</evidence>
<dbReference type="PANTHER" id="PTHR12485:SF1">
    <property type="entry name" value="NADH DEHYDROGENASE [UBIQUINONE] 1 ALPHA SUBCOMPLEX SUBUNIT 7"/>
    <property type="match status" value="1"/>
</dbReference>
<dbReference type="Proteomes" id="UP000192223">
    <property type="component" value="Unplaced"/>
</dbReference>
<keyword evidence="10" id="KW-0007">Acetylation</keyword>
<dbReference type="InParanoid" id="A0A1W4WHA6"/>
<keyword evidence="16" id="KW-1185">Reference proteome</keyword>
<gene>
    <name evidence="17" type="primary">LOC108732970</name>
</gene>
<dbReference type="KEGG" id="apln:108732970"/>
<organism evidence="16 17">
    <name type="scientific">Agrilus planipennis</name>
    <name type="common">Emerald ash borer</name>
    <name type="synonym">Agrilus marcopoli</name>
    <dbReference type="NCBI Taxonomy" id="224129"/>
    <lineage>
        <taxon>Eukaryota</taxon>
        <taxon>Metazoa</taxon>
        <taxon>Ecdysozoa</taxon>
        <taxon>Arthropoda</taxon>
        <taxon>Hexapoda</taxon>
        <taxon>Insecta</taxon>
        <taxon>Pterygota</taxon>
        <taxon>Neoptera</taxon>
        <taxon>Endopterygota</taxon>
        <taxon>Coleoptera</taxon>
        <taxon>Polyphaga</taxon>
        <taxon>Elateriformia</taxon>
        <taxon>Buprestoidea</taxon>
        <taxon>Buprestidae</taxon>
        <taxon>Agrilinae</taxon>
        <taxon>Agrilus</taxon>
    </lineage>
</organism>
<dbReference type="GO" id="GO:0005743">
    <property type="term" value="C:mitochondrial inner membrane"/>
    <property type="evidence" value="ECO:0007669"/>
    <property type="project" value="UniProtKB-SubCell"/>
</dbReference>
<evidence type="ECO:0000256" key="9">
    <source>
        <dbReference type="ARBA" id="ARBA00022982"/>
    </source>
</evidence>
<keyword evidence="6" id="KW-0813">Transport</keyword>
<protein>
    <recommendedName>
        <fullName evidence="5">NADH dehydrogenase [ubiquinone] 1 alpha subcomplex subunit 7</fullName>
    </recommendedName>
    <alternativeName>
        <fullName evidence="14">Complex I-B14.5a</fullName>
    </alternativeName>
    <alternativeName>
        <fullName evidence="13">NADH-ubiquinone oxidoreductase subunit B14.5a</fullName>
    </alternativeName>
</protein>
<accession>A0A1W4WHA6</accession>
<evidence type="ECO:0000256" key="11">
    <source>
        <dbReference type="ARBA" id="ARBA00023128"/>
    </source>
</evidence>
<feature type="region of interest" description="Disordered" evidence="15">
    <location>
        <begin position="34"/>
        <end position="54"/>
    </location>
</feature>
<dbReference type="InterPro" id="IPR009947">
    <property type="entry name" value="NDUA7"/>
</dbReference>
<keyword evidence="7" id="KW-0679">Respiratory chain</keyword>
<name>A0A1W4WHA6_AGRPL</name>
<evidence type="ECO:0000256" key="3">
    <source>
        <dbReference type="ARBA" id="ARBA00005482"/>
    </source>
</evidence>
<evidence type="ECO:0000256" key="10">
    <source>
        <dbReference type="ARBA" id="ARBA00022990"/>
    </source>
</evidence>
<evidence type="ECO:0000256" key="8">
    <source>
        <dbReference type="ARBA" id="ARBA00022792"/>
    </source>
</evidence>
<reference evidence="17" key="1">
    <citation type="submission" date="2025-08" db="UniProtKB">
        <authorList>
            <consortium name="RefSeq"/>
        </authorList>
    </citation>
    <scope>IDENTIFICATION</scope>
    <source>
        <tissue evidence="17">Entire body</tissue>
    </source>
</reference>
<proteinExistence type="inferred from homology"/>
<keyword evidence="8" id="KW-0999">Mitochondrion inner membrane</keyword>
<evidence type="ECO:0000256" key="13">
    <source>
        <dbReference type="ARBA" id="ARBA00030360"/>
    </source>
</evidence>
<evidence type="ECO:0000256" key="5">
    <source>
        <dbReference type="ARBA" id="ARBA00016383"/>
    </source>
</evidence>
<dbReference type="STRING" id="224129.A0A1W4WHA6"/>
<evidence type="ECO:0000256" key="6">
    <source>
        <dbReference type="ARBA" id="ARBA00022448"/>
    </source>
</evidence>
<sequence>MTEEIRNLSLGLQKFRNFLFGRKHTLTHRYPKDVSCRSPPLPKLPDGPSHKLSNNYYFSRDPRREIKPPTVVYVPQISLEKTGECPQKLIGARKPGITYNWDQ</sequence>
<dbReference type="RefSeq" id="XP_018319488.1">
    <property type="nucleotide sequence ID" value="XM_018463986.2"/>
</dbReference>
<evidence type="ECO:0000256" key="14">
    <source>
        <dbReference type="ARBA" id="ARBA00033401"/>
    </source>
</evidence>
<evidence type="ECO:0000256" key="1">
    <source>
        <dbReference type="ARBA" id="ARBA00003195"/>
    </source>
</evidence>
<evidence type="ECO:0000256" key="7">
    <source>
        <dbReference type="ARBA" id="ARBA00022660"/>
    </source>
</evidence>
<comment type="function">
    <text evidence="1">Accessory subunit of the mitochondrial membrane respiratory chain NADH dehydrogenase (Complex I), that is believed not to be involved in catalysis. Complex I functions in the transfer of electrons from NADH to the respiratory chain. The immediate electron acceptor for the enzyme is believed to be ubiquinone.</text>
</comment>
<evidence type="ECO:0000256" key="2">
    <source>
        <dbReference type="ARBA" id="ARBA00004443"/>
    </source>
</evidence>
<evidence type="ECO:0000256" key="4">
    <source>
        <dbReference type="ARBA" id="ARBA00011533"/>
    </source>
</evidence>
<dbReference type="PANTHER" id="PTHR12485">
    <property type="entry name" value="NADH-UBIQUINONE OXIDOREDUCTASE SUBUNIT B"/>
    <property type="match status" value="1"/>
</dbReference>
<comment type="subcellular location">
    <subcellularLocation>
        <location evidence="2">Mitochondrion inner membrane</location>
        <topology evidence="2">Peripheral membrane protein</topology>
        <orientation evidence="2">Matrix side</orientation>
    </subcellularLocation>
</comment>
<comment type="similarity">
    <text evidence="3">Belongs to the complex I NDUFA7 subunit family.</text>
</comment>
<keyword evidence="9" id="KW-0249">Electron transport</keyword>
<keyword evidence="11" id="KW-0496">Mitochondrion</keyword>
<keyword evidence="12" id="KW-0472">Membrane</keyword>
<dbReference type="GeneID" id="108732970"/>
<comment type="subunit">
    <text evidence="4">Complex I is composed of 45 different subunits.</text>
</comment>
<evidence type="ECO:0000256" key="12">
    <source>
        <dbReference type="ARBA" id="ARBA00023136"/>
    </source>
</evidence>
<dbReference type="OrthoDB" id="10063829at2759"/>
<dbReference type="GO" id="GO:0006120">
    <property type="term" value="P:mitochondrial electron transport, NADH to ubiquinone"/>
    <property type="evidence" value="ECO:0007669"/>
    <property type="project" value="TreeGrafter"/>
</dbReference>
<dbReference type="AlphaFoldDB" id="A0A1W4WHA6"/>
<dbReference type="Pfam" id="PF07347">
    <property type="entry name" value="CI-B14_5a"/>
    <property type="match status" value="1"/>
</dbReference>
<evidence type="ECO:0000313" key="16">
    <source>
        <dbReference type="Proteomes" id="UP000192223"/>
    </source>
</evidence>
<evidence type="ECO:0000313" key="17">
    <source>
        <dbReference type="RefSeq" id="XP_018319488.1"/>
    </source>
</evidence>
<dbReference type="FunCoup" id="A0A1W4WHA6">
    <property type="interactions" value="645"/>
</dbReference>